<dbReference type="GO" id="GO:0030976">
    <property type="term" value="F:thiamine pyrophosphate binding"/>
    <property type="evidence" value="ECO:0007669"/>
    <property type="project" value="UniProtKB-UniRule"/>
</dbReference>
<comment type="similarity">
    <text evidence="3 14">Belongs to the TPP enzyme family.</text>
</comment>
<keyword evidence="6" id="KW-0285">Flavoprotein</keyword>
<comment type="cofactor">
    <cofactor evidence="14">
        <name>Mg(2+)</name>
        <dbReference type="ChEBI" id="CHEBI:18420"/>
    </cofactor>
    <text evidence="14">Binds 1 Mg(2+) ion per subunit.</text>
</comment>
<keyword evidence="11 14" id="KW-0786">Thiamine pyrophosphate</keyword>
<sequence length="587" mass="64111">MVKMTGAEMILECLKTEKVSQIFGYPGGLVLPIFDALYKDPGLSVILTRHEQGAVHAAEGYARTTGEVGVVLVTSGPGATNTVTGLADAHMDSIPLVVITGQVPTKMIGNDAFQEADIVGISRSCTKHNFLVRSIGELPRILKEAFYIARSGRPGPVLVDIPKDVITDRADFHYPETLTLRGYNPTVQGNRWQIRKAAQLMSKAKKPVLYVGGGVIASDSHEELAELVSLSQIPVTLTLMGLGAFPGNHSLFMGMLGMHGTYAANMAVHNCDLLIAVGARFDDRVTGKVAEFSPHSKVIHIDIDPTSIRKNFSVDVPIVGDARLILSDLLEDLRKIRDEEGLVSLEAWHRQIEFWKEEHPLSYKKDPEVIKPQFVIEKTFDLTGGDCIISTDVGQHQMWTAQFFKFLTPRTWLTSGGLGTMGYGFPAAIGAQRAFPKKRVIAVTGEGSFMMNIQELATVASLEIPVKIIVLNNQYLGMVRQWQEFFYGGRYSSSFIGQSPDFVKLAEAFGVAGFRATKTDQVEDILLKGLSTNGPVLMEFMVDPEENVFPMVPAGGSNIEMIFEAPAQPLQKAGKGGRKEKDAVITA</sequence>
<dbReference type="UniPathway" id="UPA00049">
    <property type="reaction ID" value="UER00059"/>
</dbReference>
<reference evidence="18" key="1">
    <citation type="journal article" date="2004" name="Nature">
        <title>Community structure and metabolism through reconstruction of microbial genomes from the environment.</title>
        <authorList>
            <person name="Tyson G.W."/>
            <person name="Chapman J."/>
            <person name="Hugenholtz P."/>
            <person name="Allen E.E."/>
            <person name="Ram R.J."/>
            <person name="Richardson P.M."/>
            <person name="Solovyev V.V."/>
            <person name="Rubin E.M."/>
            <person name="Rokhsar D.S."/>
            <person name="Banfield J.F."/>
        </authorList>
    </citation>
    <scope>NUCLEOTIDE SEQUENCE [LARGE SCALE GENOMIC DNA]</scope>
</reference>
<feature type="domain" description="Thiamine pyrophosphate enzyme TPP-binding" evidence="16">
    <location>
        <begin position="392"/>
        <end position="539"/>
    </location>
</feature>
<comment type="cofactor">
    <cofactor evidence="14">
        <name>thiamine diphosphate</name>
        <dbReference type="ChEBI" id="CHEBI:58937"/>
    </cofactor>
    <text evidence="14">Binds 1 thiamine pyrophosphate per subunit.</text>
</comment>
<dbReference type="EMBL" id="DS995267">
    <property type="protein sequence ID" value="EDZ37939.1"/>
    <property type="molecule type" value="Genomic_DNA"/>
</dbReference>
<comment type="pathway">
    <text evidence="1 14">Amino-acid biosynthesis; L-isoleucine biosynthesis; L-isoleucine from 2-oxobutanoate: step 1/4.</text>
</comment>
<dbReference type="Pfam" id="PF00205">
    <property type="entry name" value="TPP_enzyme_M"/>
    <property type="match status" value="1"/>
</dbReference>
<evidence type="ECO:0000256" key="12">
    <source>
        <dbReference type="ARBA" id="ARBA00023304"/>
    </source>
</evidence>
<dbReference type="Gene3D" id="3.40.50.1220">
    <property type="entry name" value="TPP-binding domain"/>
    <property type="match status" value="1"/>
</dbReference>
<keyword evidence="5 14" id="KW-0028">Amino-acid biosynthesis</keyword>
<evidence type="ECO:0000256" key="14">
    <source>
        <dbReference type="RuleBase" id="RU003591"/>
    </source>
</evidence>
<accession>B6ASG7</accession>
<evidence type="ECO:0000256" key="8">
    <source>
        <dbReference type="ARBA" id="ARBA00022723"/>
    </source>
</evidence>
<evidence type="ECO:0000256" key="3">
    <source>
        <dbReference type="ARBA" id="ARBA00007812"/>
    </source>
</evidence>
<evidence type="ECO:0000256" key="6">
    <source>
        <dbReference type="ARBA" id="ARBA00022630"/>
    </source>
</evidence>
<dbReference type="InterPro" id="IPR045229">
    <property type="entry name" value="TPP_enz"/>
</dbReference>
<dbReference type="PANTHER" id="PTHR18968:SF13">
    <property type="entry name" value="ACETOLACTATE SYNTHASE CATALYTIC SUBUNIT, MITOCHONDRIAL"/>
    <property type="match status" value="1"/>
</dbReference>
<dbReference type="SUPFAM" id="SSF52467">
    <property type="entry name" value="DHS-like NAD/FAD-binding domain"/>
    <property type="match status" value="1"/>
</dbReference>
<keyword evidence="12 14" id="KW-0100">Branched-chain amino acid biosynthesis</keyword>
<dbReference type="GO" id="GO:0009099">
    <property type="term" value="P:L-valine biosynthetic process"/>
    <property type="evidence" value="ECO:0007669"/>
    <property type="project" value="UniProtKB-UniPathway"/>
</dbReference>
<protein>
    <recommendedName>
        <fullName evidence="4 14">Acetolactate synthase</fullName>
        <ecNumber evidence="4 14">2.2.1.6</ecNumber>
    </recommendedName>
</protein>
<evidence type="ECO:0000256" key="9">
    <source>
        <dbReference type="ARBA" id="ARBA00022827"/>
    </source>
</evidence>
<dbReference type="FunFam" id="3.40.50.970:FF:000007">
    <property type="entry name" value="Acetolactate synthase"/>
    <property type="match status" value="1"/>
</dbReference>
<comment type="pathway">
    <text evidence="2 14">Amino-acid biosynthesis; L-valine biosynthesis; L-valine from pyruvate: step 1/4.</text>
</comment>
<evidence type="ECO:0000259" key="15">
    <source>
        <dbReference type="Pfam" id="PF00205"/>
    </source>
</evidence>
<dbReference type="CDD" id="cd07035">
    <property type="entry name" value="TPP_PYR_POX_like"/>
    <property type="match status" value="1"/>
</dbReference>
<keyword evidence="7 14" id="KW-0808">Transferase</keyword>
<keyword evidence="9" id="KW-0274">FAD</keyword>
<dbReference type="GO" id="GO:0050660">
    <property type="term" value="F:flavin adenine dinucleotide binding"/>
    <property type="evidence" value="ECO:0007669"/>
    <property type="project" value="InterPro"/>
</dbReference>
<dbReference type="GO" id="GO:0009097">
    <property type="term" value="P:isoleucine biosynthetic process"/>
    <property type="evidence" value="ECO:0007669"/>
    <property type="project" value="UniProtKB-UniPathway"/>
</dbReference>
<evidence type="ECO:0000256" key="4">
    <source>
        <dbReference type="ARBA" id="ARBA00013145"/>
    </source>
</evidence>
<evidence type="ECO:0000256" key="11">
    <source>
        <dbReference type="ARBA" id="ARBA00023052"/>
    </source>
</evidence>
<dbReference type="UniPathway" id="UPA00047">
    <property type="reaction ID" value="UER00055"/>
</dbReference>
<dbReference type="NCBIfam" id="TIGR00118">
    <property type="entry name" value="acolac_lg"/>
    <property type="match status" value="1"/>
</dbReference>
<name>B6ASG7_9BACT</name>
<evidence type="ECO:0000259" key="17">
    <source>
        <dbReference type="Pfam" id="PF02776"/>
    </source>
</evidence>
<dbReference type="InterPro" id="IPR039368">
    <property type="entry name" value="AHAS_TPP"/>
</dbReference>
<dbReference type="FunFam" id="3.40.50.1220:FF:000008">
    <property type="entry name" value="Acetolactate synthase"/>
    <property type="match status" value="1"/>
</dbReference>
<gene>
    <name evidence="18" type="ORF">CGL2_10065005</name>
</gene>
<dbReference type="Gene3D" id="3.40.50.970">
    <property type="match status" value="2"/>
</dbReference>
<dbReference type="EC" id="2.2.1.6" evidence="4 14"/>
<dbReference type="Pfam" id="PF02776">
    <property type="entry name" value="TPP_enzyme_N"/>
    <property type="match status" value="1"/>
</dbReference>
<proteinExistence type="inferred from homology"/>
<feature type="domain" description="Thiamine pyrophosphate enzyme central" evidence="15">
    <location>
        <begin position="194"/>
        <end position="329"/>
    </location>
</feature>
<dbReference type="PANTHER" id="PTHR18968">
    <property type="entry name" value="THIAMINE PYROPHOSPHATE ENZYMES"/>
    <property type="match status" value="1"/>
</dbReference>
<keyword evidence="10 14" id="KW-0460">Magnesium</keyword>
<dbReference type="SUPFAM" id="SSF52518">
    <property type="entry name" value="Thiamin diphosphate-binding fold (THDP-binding)"/>
    <property type="match status" value="2"/>
</dbReference>
<evidence type="ECO:0000256" key="2">
    <source>
        <dbReference type="ARBA" id="ARBA00005025"/>
    </source>
</evidence>
<reference evidence="18" key="2">
    <citation type="journal article" date="2008" name="PLoS Biol.">
        <title>Population genomic analysis of strain variation in Leptospirillum group II bacteria involved in acid mine drainage formation.</title>
        <authorList>
            <person name="Simmons S.L."/>
            <person name="Dibartolo G."/>
            <person name="Denef V.J."/>
            <person name="Goltsman D.S."/>
            <person name="Thelen M.P."/>
            <person name="Banfield J.F."/>
        </authorList>
    </citation>
    <scope>NUCLEOTIDE SEQUENCE [LARGE SCALE GENOMIC DNA]</scope>
</reference>
<dbReference type="CDD" id="cd02015">
    <property type="entry name" value="TPP_AHAS"/>
    <property type="match status" value="1"/>
</dbReference>
<organism evidence="18">
    <name type="scientific">Leptospirillum sp. Group II '5-way CG'</name>
    <dbReference type="NCBI Taxonomy" id="419541"/>
    <lineage>
        <taxon>Bacteria</taxon>
        <taxon>Pseudomonadati</taxon>
        <taxon>Nitrospirota</taxon>
        <taxon>Nitrospiria</taxon>
        <taxon>Nitrospirales</taxon>
        <taxon>Nitrospiraceae</taxon>
        <taxon>Leptospirillum</taxon>
    </lineage>
</organism>
<dbReference type="FunFam" id="3.40.50.970:FF:000016">
    <property type="entry name" value="Acetolactate synthase"/>
    <property type="match status" value="1"/>
</dbReference>
<dbReference type="InterPro" id="IPR029035">
    <property type="entry name" value="DHS-like_NAD/FAD-binding_dom"/>
</dbReference>
<dbReference type="AlphaFoldDB" id="B6ASG7"/>
<keyword evidence="8 14" id="KW-0479">Metal-binding</keyword>
<dbReference type="GO" id="GO:0000287">
    <property type="term" value="F:magnesium ion binding"/>
    <property type="evidence" value="ECO:0007669"/>
    <property type="project" value="UniProtKB-UniRule"/>
</dbReference>
<evidence type="ECO:0000256" key="5">
    <source>
        <dbReference type="ARBA" id="ARBA00022605"/>
    </source>
</evidence>
<dbReference type="InterPro" id="IPR012000">
    <property type="entry name" value="Thiamin_PyroP_enz_cen_dom"/>
</dbReference>
<feature type="domain" description="Thiamine pyrophosphate enzyme N-terminal TPP-binding" evidence="17">
    <location>
        <begin position="4"/>
        <end position="119"/>
    </location>
</feature>
<evidence type="ECO:0000256" key="13">
    <source>
        <dbReference type="ARBA" id="ARBA00048670"/>
    </source>
</evidence>
<evidence type="ECO:0000259" key="16">
    <source>
        <dbReference type="Pfam" id="PF02775"/>
    </source>
</evidence>
<dbReference type="GO" id="GO:0003984">
    <property type="term" value="F:acetolactate synthase activity"/>
    <property type="evidence" value="ECO:0007669"/>
    <property type="project" value="UniProtKB-EC"/>
</dbReference>
<evidence type="ECO:0000256" key="10">
    <source>
        <dbReference type="ARBA" id="ARBA00022842"/>
    </source>
</evidence>
<evidence type="ECO:0000256" key="1">
    <source>
        <dbReference type="ARBA" id="ARBA00004974"/>
    </source>
</evidence>
<dbReference type="InterPro" id="IPR012846">
    <property type="entry name" value="Acetolactate_synth_lsu"/>
</dbReference>
<dbReference type="InterPro" id="IPR011766">
    <property type="entry name" value="TPP_enzyme_TPP-bd"/>
</dbReference>
<dbReference type="InterPro" id="IPR029061">
    <property type="entry name" value="THDP-binding"/>
</dbReference>
<evidence type="ECO:0000256" key="7">
    <source>
        <dbReference type="ARBA" id="ARBA00022679"/>
    </source>
</evidence>
<dbReference type="InterPro" id="IPR012001">
    <property type="entry name" value="Thiamin_PyroP_enz_TPP-bd_dom"/>
</dbReference>
<dbReference type="Pfam" id="PF02775">
    <property type="entry name" value="TPP_enzyme_C"/>
    <property type="match status" value="1"/>
</dbReference>
<comment type="catalytic activity">
    <reaction evidence="13 14">
        <text>2 pyruvate + H(+) = (2S)-2-acetolactate + CO2</text>
        <dbReference type="Rhea" id="RHEA:25249"/>
        <dbReference type="ChEBI" id="CHEBI:15361"/>
        <dbReference type="ChEBI" id="CHEBI:15378"/>
        <dbReference type="ChEBI" id="CHEBI:16526"/>
        <dbReference type="ChEBI" id="CHEBI:58476"/>
        <dbReference type="EC" id="2.2.1.6"/>
    </reaction>
</comment>
<evidence type="ECO:0000313" key="18">
    <source>
        <dbReference type="EMBL" id="EDZ37939.1"/>
    </source>
</evidence>
<dbReference type="GO" id="GO:0005948">
    <property type="term" value="C:acetolactate synthase complex"/>
    <property type="evidence" value="ECO:0007669"/>
    <property type="project" value="TreeGrafter"/>
</dbReference>